<dbReference type="Gene3D" id="1.25.40.20">
    <property type="entry name" value="Ankyrin repeat-containing domain"/>
    <property type="match status" value="2"/>
</dbReference>
<dbReference type="EMBL" id="JAULSU010000001">
    <property type="protein sequence ID" value="KAK0634023.1"/>
    <property type="molecule type" value="Genomic_DNA"/>
</dbReference>
<keyword evidence="4" id="KW-1185">Reference proteome</keyword>
<name>A0AA39XHC6_9PEZI</name>
<comment type="caution">
    <text evidence="3">The sequence shown here is derived from an EMBL/GenBank/DDBJ whole genome shotgun (WGS) entry which is preliminary data.</text>
</comment>
<keyword evidence="2" id="KW-0040">ANK repeat</keyword>
<gene>
    <name evidence="3" type="ORF">B0T14DRAFT_576350</name>
</gene>
<dbReference type="InterPro" id="IPR002110">
    <property type="entry name" value="Ankyrin_rpt"/>
</dbReference>
<proteinExistence type="predicted"/>
<evidence type="ECO:0000256" key="2">
    <source>
        <dbReference type="ARBA" id="ARBA00023043"/>
    </source>
</evidence>
<dbReference type="PANTHER" id="PTHR24166">
    <property type="entry name" value="ROLLING PEBBLES, ISOFORM B"/>
    <property type="match status" value="1"/>
</dbReference>
<keyword evidence="1" id="KW-0677">Repeat</keyword>
<protein>
    <submittedName>
        <fullName evidence="3">Ankyrin repeat-containing domain protein</fullName>
    </submittedName>
</protein>
<dbReference type="InterPro" id="IPR050889">
    <property type="entry name" value="Dendritic_Spine_Reg/Scaffold"/>
</dbReference>
<dbReference type="Pfam" id="PF12796">
    <property type="entry name" value="Ank_2"/>
    <property type="match status" value="1"/>
</dbReference>
<accession>A0AA39XHC6</accession>
<evidence type="ECO:0000313" key="3">
    <source>
        <dbReference type="EMBL" id="KAK0634023.1"/>
    </source>
</evidence>
<reference evidence="3" key="1">
    <citation type="submission" date="2023-06" db="EMBL/GenBank/DDBJ databases">
        <title>Genome-scale phylogeny and comparative genomics of the fungal order Sordariales.</title>
        <authorList>
            <consortium name="Lawrence Berkeley National Laboratory"/>
            <person name="Hensen N."/>
            <person name="Bonometti L."/>
            <person name="Westerberg I."/>
            <person name="Brannstrom I.O."/>
            <person name="Guillou S."/>
            <person name="Cros-Aarteil S."/>
            <person name="Calhoun S."/>
            <person name="Haridas S."/>
            <person name="Kuo A."/>
            <person name="Mondo S."/>
            <person name="Pangilinan J."/>
            <person name="Riley R."/>
            <person name="Labutti K."/>
            <person name="Andreopoulos B."/>
            <person name="Lipzen A."/>
            <person name="Chen C."/>
            <person name="Yanf M."/>
            <person name="Daum C."/>
            <person name="Ng V."/>
            <person name="Clum A."/>
            <person name="Steindorff A."/>
            <person name="Ohm R."/>
            <person name="Martin F."/>
            <person name="Silar P."/>
            <person name="Natvig D."/>
            <person name="Lalanne C."/>
            <person name="Gautier V."/>
            <person name="Ament-Velasquez S.L."/>
            <person name="Kruys A."/>
            <person name="Hutchinson M.I."/>
            <person name="Powell A.J."/>
            <person name="Barry K."/>
            <person name="Miller A.N."/>
            <person name="Grigoriev I.V."/>
            <person name="Debuchy R."/>
            <person name="Gladieux P."/>
            <person name="Thoren M.H."/>
            <person name="Johannesson H."/>
        </authorList>
    </citation>
    <scope>NUCLEOTIDE SEQUENCE</scope>
    <source>
        <strain evidence="3">CBS 606.72</strain>
    </source>
</reference>
<dbReference type="Proteomes" id="UP001175000">
    <property type="component" value="Unassembled WGS sequence"/>
</dbReference>
<evidence type="ECO:0000313" key="4">
    <source>
        <dbReference type="Proteomes" id="UP001175000"/>
    </source>
</evidence>
<dbReference type="PANTHER" id="PTHR24166:SF48">
    <property type="entry name" value="PROTEIN VAPYRIN"/>
    <property type="match status" value="1"/>
</dbReference>
<dbReference type="InterPro" id="IPR036770">
    <property type="entry name" value="Ankyrin_rpt-contain_sf"/>
</dbReference>
<dbReference type="SMART" id="SM00248">
    <property type="entry name" value="ANK"/>
    <property type="match status" value="4"/>
</dbReference>
<evidence type="ECO:0000256" key="1">
    <source>
        <dbReference type="ARBA" id="ARBA00022737"/>
    </source>
</evidence>
<sequence>MDLNKDDEMFGRAVSAAALGGHADIVRLLSRKGAELGFRRNYDPTDQFQDITSLEIAALGGNVESVALILDQTKEGIQDALQKSLTIAAEMDNLDVTRLLLSQHHLGAGCSDTLIIAINRGHQEVAKLLVGHPEIDPNVKDSKLRRALLLASRRSWTGVERILLSRDGIDPHPRNPAGHETPIAAAAQHGNEELVHHFVEEGPAISYCFLSVFFRPGLWTNMSILKLLWANCSAAERYQPPHRKMTRDECLGFLQGFMKHAVAFHKSRPDITAATFLLTNHEIPDYTWELPMNEP</sequence>
<organism evidence="3 4">
    <name type="scientific">Immersiella caudata</name>
    <dbReference type="NCBI Taxonomy" id="314043"/>
    <lineage>
        <taxon>Eukaryota</taxon>
        <taxon>Fungi</taxon>
        <taxon>Dikarya</taxon>
        <taxon>Ascomycota</taxon>
        <taxon>Pezizomycotina</taxon>
        <taxon>Sordariomycetes</taxon>
        <taxon>Sordariomycetidae</taxon>
        <taxon>Sordariales</taxon>
        <taxon>Lasiosphaeriaceae</taxon>
        <taxon>Immersiella</taxon>
    </lineage>
</organism>
<dbReference type="AlphaFoldDB" id="A0AA39XHC6"/>
<dbReference type="SUPFAM" id="SSF48403">
    <property type="entry name" value="Ankyrin repeat"/>
    <property type="match status" value="1"/>
</dbReference>